<evidence type="ECO:0000313" key="4">
    <source>
        <dbReference type="Proteomes" id="UP000582837"/>
    </source>
</evidence>
<dbReference type="Proteomes" id="UP000582837">
    <property type="component" value="Unassembled WGS sequence"/>
</dbReference>
<evidence type="ECO:0000256" key="1">
    <source>
        <dbReference type="SAM" id="MobiDB-lite"/>
    </source>
</evidence>
<feature type="signal peptide" evidence="2">
    <location>
        <begin position="1"/>
        <end position="25"/>
    </location>
</feature>
<dbReference type="PROSITE" id="PS51257">
    <property type="entry name" value="PROKAR_LIPOPROTEIN"/>
    <property type="match status" value="1"/>
</dbReference>
<feature type="chain" id="PRO_5032634972" description="PKD domain-containing protein" evidence="2">
    <location>
        <begin position="26"/>
        <end position="434"/>
    </location>
</feature>
<organism evidence="3 4">
    <name type="scientific">Longimicrobium terrae</name>
    <dbReference type="NCBI Taxonomy" id="1639882"/>
    <lineage>
        <taxon>Bacteria</taxon>
        <taxon>Pseudomonadati</taxon>
        <taxon>Gemmatimonadota</taxon>
        <taxon>Longimicrobiia</taxon>
        <taxon>Longimicrobiales</taxon>
        <taxon>Longimicrobiaceae</taxon>
        <taxon>Longimicrobium</taxon>
    </lineage>
</organism>
<protein>
    <recommendedName>
        <fullName evidence="5">PKD domain-containing protein</fullName>
    </recommendedName>
</protein>
<feature type="region of interest" description="Disordered" evidence="1">
    <location>
        <begin position="92"/>
        <end position="117"/>
    </location>
</feature>
<evidence type="ECO:0000313" key="3">
    <source>
        <dbReference type="EMBL" id="MBB6070797.1"/>
    </source>
</evidence>
<gene>
    <name evidence="3" type="ORF">HNQ61_002419</name>
</gene>
<name>A0A841GYH7_9BACT</name>
<proteinExistence type="predicted"/>
<feature type="compositionally biased region" description="Low complexity" evidence="1">
    <location>
        <begin position="97"/>
        <end position="110"/>
    </location>
</feature>
<dbReference type="RefSeq" id="WP_170033111.1">
    <property type="nucleotide sequence ID" value="NZ_JABDTL010000001.1"/>
</dbReference>
<keyword evidence="4" id="KW-1185">Reference proteome</keyword>
<reference evidence="3 4" key="1">
    <citation type="submission" date="2020-08" db="EMBL/GenBank/DDBJ databases">
        <title>Genomic Encyclopedia of Type Strains, Phase IV (KMG-IV): sequencing the most valuable type-strain genomes for metagenomic binning, comparative biology and taxonomic classification.</title>
        <authorList>
            <person name="Goeker M."/>
        </authorList>
    </citation>
    <scope>NUCLEOTIDE SEQUENCE [LARGE SCALE GENOMIC DNA]</scope>
    <source>
        <strain evidence="3 4">DSM 29007</strain>
    </source>
</reference>
<accession>A0A841GYH7</accession>
<evidence type="ECO:0000256" key="2">
    <source>
        <dbReference type="SAM" id="SignalP"/>
    </source>
</evidence>
<keyword evidence="2" id="KW-0732">Signal</keyword>
<comment type="caution">
    <text evidence="3">The sequence shown here is derived from an EMBL/GenBank/DDBJ whole genome shotgun (WGS) entry which is preliminary data.</text>
</comment>
<evidence type="ECO:0008006" key="5">
    <source>
        <dbReference type="Google" id="ProtNLM"/>
    </source>
</evidence>
<dbReference type="AlphaFoldDB" id="A0A841GYH7"/>
<dbReference type="EMBL" id="JACHIA010000006">
    <property type="protein sequence ID" value="MBB6070797.1"/>
    <property type="molecule type" value="Genomic_DNA"/>
</dbReference>
<sequence length="434" mass="46016">MKKQAVALFALLLAACSDITQPAPAVESGDARPESSLDADVSAILAVALTDPLITSGTMNSVGVLSEGRTPEFATVMFTDGTQQVRREFRKNAGAWSQTASSATPLSSTPKGDGGRMNATAYNAPIATLYQGLVPTQQLYATSSGSSGNFVTVSLLDPQQRWSQAIFTPGTQTTNDTIFSVDQLNQFTFTYVNGGTYTGSCFISPCNTQVYQGGSYHNSQQVFLYYHLKVVAPVTISPISGTANIPWTGAFTWTASASGGDADDSNFSYEWQISYDGGVNWSALSGSGASRTLNFTSSSTTPFTLRVRASKSGRTSGWSTKSVTVANPLYAPLQVNPDGDTVINDEFVHTYTAGVFGGSGTYTYQWYVTWDGSPYHASGELALGTGATQSISVVPGDGNFTLRVVVTSNGQTIDGYKYVTNLLTCGQDYCEIEG</sequence>